<evidence type="ECO:0000313" key="3">
    <source>
        <dbReference type="Proteomes" id="UP000247702"/>
    </source>
</evidence>
<organism evidence="1 3">
    <name type="scientific">Rhizophagus clarus</name>
    <dbReference type="NCBI Taxonomy" id="94130"/>
    <lineage>
        <taxon>Eukaryota</taxon>
        <taxon>Fungi</taxon>
        <taxon>Fungi incertae sedis</taxon>
        <taxon>Mucoromycota</taxon>
        <taxon>Glomeromycotina</taxon>
        <taxon>Glomeromycetes</taxon>
        <taxon>Glomerales</taxon>
        <taxon>Glomeraceae</taxon>
        <taxon>Rhizophagus</taxon>
    </lineage>
</organism>
<dbReference type="AlphaFoldDB" id="A0A2Z6QRJ1"/>
<reference evidence="2" key="2">
    <citation type="submission" date="2019-10" db="EMBL/GenBank/DDBJ databases">
        <title>Conservation and host-specific expression of non-tandemly repeated heterogenous ribosome RNA gene in arbuscular mycorrhizal fungi.</title>
        <authorList>
            <person name="Maeda T."/>
            <person name="Kobayashi Y."/>
            <person name="Nakagawa T."/>
            <person name="Ezawa T."/>
            <person name="Yamaguchi K."/>
            <person name="Bino T."/>
            <person name="Nishimoto Y."/>
            <person name="Shigenobu S."/>
            <person name="Kawaguchi M."/>
        </authorList>
    </citation>
    <scope>NUCLEOTIDE SEQUENCE</scope>
    <source>
        <strain evidence="2">HR1</strain>
    </source>
</reference>
<gene>
    <name evidence="2" type="ORF">RCL2_000795500</name>
    <name evidence="1" type="ORF">RclHR1_13780003</name>
</gene>
<protein>
    <submittedName>
        <fullName evidence="1">Uncharacterized protein</fullName>
    </submittedName>
</protein>
<dbReference type="Proteomes" id="UP000615446">
    <property type="component" value="Unassembled WGS sequence"/>
</dbReference>
<dbReference type="EMBL" id="BEXD01000422">
    <property type="protein sequence ID" value="GBB87331.1"/>
    <property type="molecule type" value="Genomic_DNA"/>
</dbReference>
<name>A0A2Z6QRJ1_9GLOM</name>
<accession>A0A2Z6QRJ1</accession>
<dbReference type="EMBL" id="BLAL01000051">
    <property type="protein sequence ID" value="GES80690.1"/>
    <property type="molecule type" value="Genomic_DNA"/>
</dbReference>
<dbReference type="OrthoDB" id="10520831at2759"/>
<evidence type="ECO:0000313" key="1">
    <source>
        <dbReference type="EMBL" id="GBB87331.1"/>
    </source>
</evidence>
<evidence type="ECO:0000313" key="2">
    <source>
        <dbReference type="EMBL" id="GES80690.1"/>
    </source>
</evidence>
<keyword evidence="3" id="KW-1185">Reference proteome</keyword>
<proteinExistence type="predicted"/>
<reference evidence="1 3" key="1">
    <citation type="submission" date="2017-11" db="EMBL/GenBank/DDBJ databases">
        <title>The genome of Rhizophagus clarus HR1 reveals common genetic basis of auxotrophy among arbuscular mycorrhizal fungi.</title>
        <authorList>
            <person name="Kobayashi Y."/>
        </authorList>
    </citation>
    <scope>NUCLEOTIDE SEQUENCE [LARGE SCALE GENOMIC DNA]</scope>
    <source>
        <strain evidence="1 3">HR1</strain>
    </source>
</reference>
<sequence length="149" mass="18102">MSDLKKFYNLIEEYNEIIIPDFNEILIEYSSTKALDDLIYKEMIDEHKKLFPYVKFDEDELKNAAQILDMFYYFMEETIDKMIFNVMKKHKYSKCENLVKILNWKKNVAAIRRYITNNIVSEINETGWNLTPKIINFLFERNIDWCNQI</sequence>
<comment type="caution">
    <text evidence="1">The sequence shown here is derived from an EMBL/GenBank/DDBJ whole genome shotgun (WGS) entry which is preliminary data.</text>
</comment>
<dbReference type="Proteomes" id="UP000247702">
    <property type="component" value="Unassembled WGS sequence"/>
</dbReference>